<proteinExistence type="inferred from homology"/>
<reference evidence="5 6" key="1">
    <citation type="journal article" date="2016" name="Nat. Commun.">
        <title>Thousands of microbial genomes shed light on interconnected biogeochemical processes in an aquifer system.</title>
        <authorList>
            <person name="Anantharaman K."/>
            <person name="Brown C.T."/>
            <person name="Hug L.A."/>
            <person name="Sharon I."/>
            <person name="Castelle C.J."/>
            <person name="Probst A.J."/>
            <person name="Thomas B.C."/>
            <person name="Singh A."/>
            <person name="Wilkins M.J."/>
            <person name="Karaoz U."/>
            <person name="Brodie E.L."/>
            <person name="Williams K.H."/>
            <person name="Hubbard S.S."/>
            <person name="Banfield J.F."/>
        </authorList>
    </citation>
    <scope>NUCLEOTIDE SEQUENCE [LARGE SCALE GENOMIC DNA]</scope>
</reference>
<dbReference type="PROSITE" id="PS51463">
    <property type="entry name" value="P_GLUCOSE_ISOMERASE_3"/>
    <property type="match status" value="1"/>
</dbReference>
<dbReference type="EMBL" id="MEVA01000012">
    <property type="protein sequence ID" value="OGC47371.1"/>
    <property type="molecule type" value="Genomic_DNA"/>
</dbReference>
<keyword evidence="1 4" id="KW-0312">Gluconeogenesis</keyword>
<evidence type="ECO:0000313" key="6">
    <source>
        <dbReference type="Proteomes" id="UP000176608"/>
    </source>
</evidence>
<comment type="catalytic activity">
    <reaction evidence="4">
        <text>alpha-D-glucose 6-phosphate = beta-D-fructose 6-phosphate</text>
        <dbReference type="Rhea" id="RHEA:11816"/>
        <dbReference type="ChEBI" id="CHEBI:57634"/>
        <dbReference type="ChEBI" id="CHEBI:58225"/>
        <dbReference type="EC" id="5.3.1.9"/>
    </reaction>
</comment>
<keyword evidence="3 4" id="KW-0413">Isomerase</keyword>
<evidence type="ECO:0000313" key="5">
    <source>
        <dbReference type="EMBL" id="OGC47371.1"/>
    </source>
</evidence>
<evidence type="ECO:0000256" key="4">
    <source>
        <dbReference type="RuleBase" id="RU000612"/>
    </source>
</evidence>
<dbReference type="PRINTS" id="PR00662">
    <property type="entry name" value="G6PISOMERASE"/>
</dbReference>
<dbReference type="STRING" id="1802617.A2886_01980"/>
<dbReference type="GO" id="GO:0005829">
    <property type="term" value="C:cytosol"/>
    <property type="evidence" value="ECO:0007669"/>
    <property type="project" value="TreeGrafter"/>
</dbReference>
<evidence type="ECO:0000256" key="1">
    <source>
        <dbReference type="ARBA" id="ARBA00022432"/>
    </source>
</evidence>
<name>A0A1F4UQW1_UNCKA</name>
<evidence type="ECO:0000256" key="3">
    <source>
        <dbReference type="ARBA" id="ARBA00023235"/>
    </source>
</evidence>
<comment type="caution">
    <text evidence="5">The sequence shown here is derived from an EMBL/GenBank/DDBJ whole genome shotgun (WGS) entry which is preliminary data.</text>
</comment>
<dbReference type="SUPFAM" id="SSF53697">
    <property type="entry name" value="SIS domain"/>
    <property type="match status" value="1"/>
</dbReference>
<dbReference type="GO" id="GO:0048029">
    <property type="term" value="F:monosaccharide binding"/>
    <property type="evidence" value="ECO:0007669"/>
    <property type="project" value="TreeGrafter"/>
</dbReference>
<dbReference type="GO" id="GO:0051156">
    <property type="term" value="P:glucose 6-phosphate metabolic process"/>
    <property type="evidence" value="ECO:0007669"/>
    <property type="project" value="TreeGrafter"/>
</dbReference>
<dbReference type="UniPathway" id="UPA00109">
    <property type="reaction ID" value="UER00181"/>
</dbReference>
<protein>
    <recommendedName>
        <fullName evidence="4">Glucose-6-phosphate isomerase</fullName>
        <ecNumber evidence="4">5.3.1.9</ecNumber>
    </recommendedName>
</protein>
<accession>A0A1F4UQW1</accession>
<dbReference type="PANTHER" id="PTHR11469:SF1">
    <property type="entry name" value="GLUCOSE-6-PHOSPHATE ISOMERASE"/>
    <property type="match status" value="1"/>
</dbReference>
<dbReference type="Proteomes" id="UP000176608">
    <property type="component" value="Unassembled WGS sequence"/>
</dbReference>
<dbReference type="PANTHER" id="PTHR11469">
    <property type="entry name" value="GLUCOSE-6-PHOSPHATE ISOMERASE"/>
    <property type="match status" value="1"/>
</dbReference>
<dbReference type="GO" id="GO:0004347">
    <property type="term" value="F:glucose-6-phosphate isomerase activity"/>
    <property type="evidence" value="ECO:0007669"/>
    <property type="project" value="UniProtKB-EC"/>
</dbReference>
<dbReference type="AlphaFoldDB" id="A0A1F4UQW1"/>
<dbReference type="InterPro" id="IPR046348">
    <property type="entry name" value="SIS_dom_sf"/>
</dbReference>
<dbReference type="GO" id="GO:0006094">
    <property type="term" value="P:gluconeogenesis"/>
    <property type="evidence" value="ECO:0007669"/>
    <property type="project" value="UniProtKB-KW"/>
</dbReference>
<organism evidence="5 6">
    <name type="scientific">candidate division WWE3 bacterium RIFCSPHIGHO2_01_FULL_42_13</name>
    <dbReference type="NCBI Taxonomy" id="1802617"/>
    <lineage>
        <taxon>Bacteria</taxon>
        <taxon>Katanobacteria</taxon>
    </lineage>
</organism>
<dbReference type="EC" id="5.3.1.9" evidence="4"/>
<dbReference type="GO" id="GO:0006096">
    <property type="term" value="P:glycolytic process"/>
    <property type="evidence" value="ECO:0007669"/>
    <property type="project" value="UniProtKB-UniPathway"/>
</dbReference>
<evidence type="ECO:0000256" key="2">
    <source>
        <dbReference type="ARBA" id="ARBA00023152"/>
    </source>
</evidence>
<comment type="similarity">
    <text evidence="4">Belongs to the GPI family.</text>
</comment>
<keyword evidence="2 4" id="KW-0324">Glycolysis</keyword>
<dbReference type="Pfam" id="PF00342">
    <property type="entry name" value="PGI"/>
    <property type="match status" value="1"/>
</dbReference>
<dbReference type="Gene3D" id="3.40.50.10490">
    <property type="entry name" value="Glucose-6-phosphate isomerase like protein, domain 1"/>
    <property type="match status" value="2"/>
</dbReference>
<comment type="pathway">
    <text evidence="4">Carbohydrate degradation; glycolysis; D-glyceraldehyde 3-phosphate and glycerone phosphate from D-glucose: step 2/4.</text>
</comment>
<sequence>MNLLSQNSLIKKSDYDKAFEKLLPYIQTLKKVAKNAGDEISYEEHESTINLPFDEKMVREVLTVRDKMSTDRLKYFVNIGIGGSKLGAKAVYDALLGHFDVIEPDRFPKLIFLDTADSEFLYKFTNLVKQIEDPRDIVINVVTKSGTTTETLTNLEILAGIFPQINERLVITTDKDSKLWKAANEKGLVNLLEIEKNVGGRYSVFSPGGLFPLASAGIDVFELLEGAMEARQQGLETSLEKNLSAVSAISAYLNYQNGKIINDTFVFLPQLESLGKWYRQLLGESLGKDRLGITPTTSVGSSDLHSVEQLYIGGPKDKFFNFVWADPRESVKISDRPYFPLDTNLKNKTAGDIMKAIYKGVTLTYIEEGIPFVEVDLGKIGERSLGYFMQFKMIEMLFLGRLTGVNAFDQPDVESYKAKTREILSGKTSK</sequence>
<gene>
    <name evidence="5" type="ORF">A2886_01980</name>
</gene>
<dbReference type="InterPro" id="IPR001672">
    <property type="entry name" value="G6P_Isomerase"/>
</dbReference>
<dbReference type="GO" id="GO:0097367">
    <property type="term" value="F:carbohydrate derivative binding"/>
    <property type="evidence" value="ECO:0007669"/>
    <property type="project" value="InterPro"/>
</dbReference>